<sequence>MSIEIETHRNVVAPEVSVRERYSKGARQREESLCCPVAYDRHLLEIIPDEILERDYGCGDPSRYVRPGDTVLDLGSGGGKLCYIAAQLVGRDGKVIGVDCNAEMLSLARRHQPTVAKRLGFDNVSFRSGMIQDLRLDLDLLEKHLAHHPVASRAGWLELRAVEDRLRAEHPMIAESSVDCVLSNCVLNLVRHGDREQLFGEVFRVLRRDGRAVISDIVCDEEVPAHLQRDPELWSGCISGAFREDRFLEAFEQAGFHGLEIVERQAEPWRVVEGIEFRSMTVMAHKGKLGPCLERKQGLIYRGPFSRVEDDDGHVFHRGRRTAVCDKTFHLLQREPYEELFEPIEPADVVPLDEALPFDCKRGALRDPSETRTGMVSTSREETGDCCGPACC</sequence>
<accession>A0A518B496</accession>
<dbReference type="Pfam" id="PF13847">
    <property type="entry name" value="Methyltransf_31"/>
    <property type="match status" value="2"/>
</dbReference>
<dbReference type="GO" id="GO:0032259">
    <property type="term" value="P:methylation"/>
    <property type="evidence" value="ECO:0007669"/>
    <property type="project" value="UniProtKB-KW"/>
</dbReference>
<evidence type="ECO:0000256" key="7">
    <source>
        <dbReference type="ARBA" id="ARBA00047943"/>
    </source>
</evidence>
<dbReference type="PANTHER" id="PTHR43675:SF8">
    <property type="entry name" value="ARSENITE METHYLTRANSFERASE"/>
    <property type="match status" value="1"/>
</dbReference>
<dbReference type="PANTHER" id="PTHR43675">
    <property type="entry name" value="ARSENITE METHYLTRANSFERASE"/>
    <property type="match status" value="1"/>
</dbReference>
<keyword evidence="10" id="KW-0489">Methyltransferase</keyword>
<comment type="catalytic activity">
    <reaction evidence="7">
        <text>arsenic triglutathione + 2 [thioredoxin]-dithiol + 2 S-adenosyl-L-methionine + H2O = dimethylarsinous acid + 2 [thioredoxin]-disulfide + 3 glutathione + 2 S-adenosyl-L-homocysteine + 2 H(+)</text>
        <dbReference type="Rhea" id="RHEA:69464"/>
        <dbReference type="Rhea" id="RHEA-COMP:10698"/>
        <dbReference type="Rhea" id="RHEA-COMP:10700"/>
        <dbReference type="ChEBI" id="CHEBI:15377"/>
        <dbReference type="ChEBI" id="CHEBI:15378"/>
        <dbReference type="ChEBI" id="CHEBI:23808"/>
        <dbReference type="ChEBI" id="CHEBI:29950"/>
        <dbReference type="ChEBI" id="CHEBI:50058"/>
        <dbReference type="ChEBI" id="CHEBI:57856"/>
        <dbReference type="ChEBI" id="CHEBI:57925"/>
        <dbReference type="ChEBI" id="CHEBI:59789"/>
        <dbReference type="ChEBI" id="CHEBI:183640"/>
        <dbReference type="EC" id="2.1.1.137"/>
    </reaction>
</comment>
<keyword evidence="1 10" id="KW-0808">Transferase</keyword>
<dbReference type="InterPro" id="IPR026669">
    <property type="entry name" value="Arsenite_MeTrfase-like"/>
</dbReference>
<evidence type="ECO:0000256" key="6">
    <source>
        <dbReference type="ARBA" id="ARBA00047941"/>
    </source>
</evidence>
<dbReference type="RefSeq" id="WP_145258325.1">
    <property type="nucleotide sequence ID" value="NZ_CP036279.1"/>
</dbReference>
<dbReference type="AlphaFoldDB" id="A0A518B496"/>
<dbReference type="SUPFAM" id="SSF53335">
    <property type="entry name" value="S-adenosyl-L-methionine-dependent methyltransferases"/>
    <property type="match status" value="1"/>
</dbReference>
<dbReference type="OrthoDB" id="9772751at2"/>
<comment type="catalytic activity">
    <reaction evidence="8">
        <text>arsenic triglutathione + 3 [thioredoxin]-dithiol + 3 S-adenosyl-L-methionine = trimethylarsine + 3 [thioredoxin]-disulfide + 3 glutathione + 3 S-adenosyl-L-homocysteine + 3 H(+)</text>
        <dbReference type="Rhea" id="RHEA:69432"/>
        <dbReference type="Rhea" id="RHEA-COMP:10698"/>
        <dbReference type="Rhea" id="RHEA-COMP:10700"/>
        <dbReference type="ChEBI" id="CHEBI:15378"/>
        <dbReference type="ChEBI" id="CHEBI:27130"/>
        <dbReference type="ChEBI" id="CHEBI:29950"/>
        <dbReference type="ChEBI" id="CHEBI:50058"/>
        <dbReference type="ChEBI" id="CHEBI:57856"/>
        <dbReference type="ChEBI" id="CHEBI:57925"/>
        <dbReference type="ChEBI" id="CHEBI:59789"/>
        <dbReference type="ChEBI" id="CHEBI:183640"/>
        <dbReference type="EC" id="2.1.1.137"/>
    </reaction>
</comment>
<dbReference type="InterPro" id="IPR029063">
    <property type="entry name" value="SAM-dependent_MTases_sf"/>
</dbReference>
<name>A0A518B496_9BACT</name>
<evidence type="ECO:0000259" key="9">
    <source>
        <dbReference type="Pfam" id="PF13847"/>
    </source>
</evidence>
<dbReference type="GO" id="GO:0030791">
    <property type="term" value="F:arsenite methyltransferase activity"/>
    <property type="evidence" value="ECO:0007669"/>
    <property type="project" value="UniProtKB-EC"/>
</dbReference>
<protein>
    <recommendedName>
        <fullName evidence="5">Arsenite methyltransferase</fullName>
        <ecNumber evidence="4">2.1.1.137</ecNumber>
    </recommendedName>
</protein>
<evidence type="ECO:0000256" key="3">
    <source>
        <dbReference type="ARBA" id="ARBA00034487"/>
    </source>
</evidence>
<dbReference type="KEGG" id="knv:Pan216_26390"/>
<evidence type="ECO:0000256" key="4">
    <source>
        <dbReference type="ARBA" id="ARBA00034521"/>
    </source>
</evidence>
<gene>
    <name evidence="10" type="ORF">Pan216_26390</name>
</gene>
<dbReference type="InterPro" id="IPR025714">
    <property type="entry name" value="Methyltranfer_dom"/>
</dbReference>
<evidence type="ECO:0000256" key="8">
    <source>
        <dbReference type="ARBA" id="ARBA00048428"/>
    </source>
</evidence>
<dbReference type="CDD" id="cd02440">
    <property type="entry name" value="AdoMet_MTases"/>
    <property type="match status" value="1"/>
</dbReference>
<comment type="catalytic activity">
    <reaction evidence="6">
        <text>arsenic triglutathione + [thioredoxin]-dithiol + S-adenosyl-L-methionine + 2 H2O = methylarsonous acid + [thioredoxin]-disulfide + 3 glutathione + S-adenosyl-L-homocysteine + H(+)</text>
        <dbReference type="Rhea" id="RHEA:69460"/>
        <dbReference type="Rhea" id="RHEA-COMP:10698"/>
        <dbReference type="Rhea" id="RHEA-COMP:10700"/>
        <dbReference type="ChEBI" id="CHEBI:15377"/>
        <dbReference type="ChEBI" id="CHEBI:15378"/>
        <dbReference type="ChEBI" id="CHEBI:17826"/>
        <dbReference type="ChEBI" id="CHEBI:29950"/>
        <dbReference type="ChEBI" id="CHEBI:50058"/>
        <dbReference type="ChEBI" id="CHEBI:57856"/>
        <dbReference type="ChEBI" id="CHEBI:57925"/>
        <dbReference type="ChEBI" id="CHEBI:59789"/>
        <dbReference type="ChEBI" id="CHEBI:183640"/>
        <dbReference type="EC" id="2.1.1.137"/>
    </reaction>
</comment>
<feature type="domain" description="Methyltransferase" evidence="9">
    <location>
        <begin position="67"/>
        <end position="135"/>
    </location>
</feature>
<evidence type="ECO:0000256" key="2">
    <source>
        <dbReference type="ARBA" id="ARBA00022691"/>
    </source>
</evidence>
<organism evidence="10 11">
    <name type="scientific">Kolteria novifilia</name>
    <dbReference type="NCBI Taxonomy" id="2527975"/>
    <lineage>
        <taxon>Bacteria</taxon>
        <taxon>Pseudomonadati</taxon>
        <taxon>Planctomycetota</taxon>
        <taxon>Planctomycetia</taxon>
        <taxon>Kolteriales</taxon>
        <taxon>Kolteriaceae</taxon>
        <taxon>Kolteria</taxon>
    </lineage>
</organism>
<dbReference type="Gene3D" id="3.40.50.150">
    <property type="entry name" value="Vaccinia Virus protein VP39"/>
    <property type="match status" value="2"/>
</dbReference>
<keyword evidence="2" id="KW-0949">S-adenosyl-L-methionine</keyword>
<keyword evidence="11" id="KW-1185">Reference proteome</keyword>
<dbReference type="EMBL" id="CP036279">
    <property type="protein sequence ID" value="QDU61774.1"/>
    <property type="molecule type" value="Genomic_DNA"/>
</dbReference>
<proteinExistence type="inferred from homology"/>
<dbReference type="EC" id="2.1.1.137" evidence="4"/>
<reference evidence="10 11" key="1">
    <citation type="submission" date="2019-02" db="EMBL/GenBank/DDBJ databases">
        <title>Deep-cultivation of Planctomycetes and their phenomic and genomic characterization uncovers novel biology.</title>
        <authorList>
            <person name="Wiegand S."/>
            <person name="Jogler M."/>
            <person name="Boedeker C."/>
            <person name="Pinto D."/>
            <person name="Vollmers J."/>
            <person name="Rivas-Marin E."/>
            <person name="Kohn T."/>
            <person name="Peeters S.H."/>
            <person name="Heuer A."/>
            <person name="Rast P."/>
            <person name="Oberbeckmann S."/>
            <person name="Bunk B."/>
            <person name="Jeske O."/>
            <person name="Meyerdierks A."/>
            <person name="Storesund J.E."/>
            <person name="Kallscheuer N."/>
            <person name="Luecker S."/>
            <person name="Lage O.M."/>
            <person name="Pohl T."/>
            <person name="Merkel B.J."/>
            <person name="Hornburger P."/>
            <person name="Mueller R.-W."/>
            <person name="Bruemmer F."/>
            <person name="Labrenz M."/>
            <person name="Spormann A.M."/>
            <person name="Op den Camp H."/>
            <person name="Overmann J."/>
            <person name="Amann R."/>
            <person name="Jetten M.S.M."/>
            <person name="Mascher T."/>
            <person name="Medema M.H."/>
            <person name="Devos D.P."/>
            <person name="Kaster A.-K."/>
            <person name="Ovreas L."/>
            <person name="Rohde M."/>
            <person name="Galperin M.Y."/>
            <person name="Jogler C."/>
        </authorList>
    </citation>
    <scope>NUCLEOTIDE SEQUENCE [LARGE SCALE GENOMIC DNA]</scope>
    <source>
        <strain evidence="10 11">Pan216</strain>
    </source>
</reference>
<dbReference type="Proteomes" id="UP000317093">
    <property type="component" value="Chromosome"/>
</dbReference>
<evidence type="ECO:0000256" key="1">
    <source>
        <dbReference type="ARBA" id="ARBA00022679"/>
    </source>
</evidence>
<evidence type="ECO:0000313" key="10">
    <source>
        <dbReference type="EMBL" id="QDU61774.1"/>
    </source>
</evidence>
<feature type="domain" description="Methyltransferase" evidence="9">
    <location>
        <begin position="173"/>
        <end position="255"/>
    </location>
</feature>
<evidence type="ECO:0000313" key="11">
    <source>
        <dbReference type="Proteomes" id="UP000317093"/>
    </source>
</evidence>
<comment type="similarity">
    <text evidence="3">Belongs to the methyltransferase superfamily. Arsenite methyltransferase family.</text>
</comment>
<evidence type="ECO:0000256" key="5">
    <source>
        <dbReference type="ARBA" id="ARBA00034545"/>
    </source>
</evidence>